<feature type="region of interest" description="Disordered" evidence="1">
    <location>
        <begin position="1"/>
        <end position="20"/>
    </location>
</feature>
<proteinExistence type="predicted"/>
<dbReference type="EMBL" id="QNUK01000047">
    <property type="protein sequence ID" value="KAF5905232.1"/>
    <property type="molecule type" value="Genomic_DNA"/>
</dbReference>
<evidence type="ECO:0000313" key="2">
    <source>
        <dbReference type="EMBL" id="KAF5905232.1"/>
    </source>
</evidence>
<comment type="caution">
    <text evidence="2">The sequence shown here is derived from an EMBL/GenBank/DDBJ whole genome shotgun (WGS) entry which is preliminary data.</text>
</comment>
<keyword evidence="3" id="KW-1185">Reference proteome</keyword>
<organism evidence="2 3">
    <name type="scientific">Clarias magur</name>
    <name type="common">Asian catfish</name>
    <name type="synonym">Macropteronotus magur</name>
    <dbReference type="NCBI Taxonomy" id="1594786"/>
    <lineage>
        <taxon>Eukaryota</taxon>
        <taxon>Metazoa</taxon>
        <taxon>Chordata</taxon>
        <taxon>Craniata</taxon>
        <taxon>Vertebrata</taxon>
        <taxon>Euteleostomi</taxon>
        <taxon>Actinopterygii</taxon>
        <taxon>Neopterygii</taxon>
        <taxon>Teleostei</taxon>
        <taxon>Ostariophysi</taxon>
        <taxon>Siluriformes</taxon>
        <taxon>Clariidae</taxon>
        <taxon>Clarias</taxon>
    </lineage>
</organism>
<dbReference type="AlphaFoldDB" id="A0A8J4URF8"/>
<gene>
    <name evidence="2" type="ORF">DAT39_005006</name>
</gene>
<dbReference type="Proteomes" id="UP000727407">
    <property type="component" value="Unassembled WGS sequence"/>
</dbReference>
<evidence type="ECO:0000313" key="3">
    <source>
        <dbReference type="Proteomes" id="UP000727407"/>
    </source>
</evidence>
<reference evidence="2" key="1">
    <citation type="submission" date="2020-07" db="EMBL/GenBank/DDBJ databases">
        <title>Clarias magur genome sequencing, assembly and annotation.</title>
        <authorList>
            <person name="Kushwaha B."/>
            <person name="Kumar R."/>
            <person name="Das P."/>
            <person name="Joshi C.G."/>
            <person name="Kumar D."/>
            <person name="Nagpure N.S."/>
            <person name="Pandey M."/>
            <person name="Agarwal S."/>
            <person name="Srivastava S."/>
            <person name="Singh M."/>
            <person name="Sahoo L."/>
            <person name="Jayasankar P."/>
            <person name="Meher P.K."/>
            <person name="Koringa P.G."/>
            <person name="Iquebal M.A."/>
            <person name="Das S.P."/>
            <person name="Bit A."/>
            <person name="Patnaik S."/>
            <person name="Patel N."/>
            <person name="Shah T.M."/>
            <person name="Hinsu A."/>
            <person name="Jena J.K."/>
        </authorList>
    </citation>
    <scope>NUCLEOTIDE SEQUENCE</scope>
    <source>
        <strain evidence="2">CIFAMagur01</strain>
        <tissue evidence="2">Testis</tissue>
    </source>
</reference>
<name>A0A8J4URF8_CLAMG</name>
<feature type="compositionally biased region" description="Basic and acidic residues" evidence="1">
    <location>
        <begin position="1"/>
        <end position="15"/>
    </location>
</feature>
<feature type="non-terminal residue" evidence="2">
    <location>
        <position position="1"/>
    </location>
</feature>
<sequence>ARNWKESDPRRRGDQAEETEGTARVLNLPALITIMYSRMGFKVYLKNHHDMDNCQII</sequence>
<protein>
    <submittedName>
        <fullName evidence="2">Uncharacterized protein</fullName>
    </submittedName>
</protein>
<evidence type="ECO:0000256" key="1">
    <source>
        <dbReference type="SAM" id="MobiDB-lite"/>
    </source>
</evidence>
<accession>A0A8J4URF8</accession>